<dbReference type="PANTHER" id="PTHR37984:SF5">
    <property type="entry name" value="PROTEIN NYNRIN-LIKE"/>
    <property type="match status" value="1"/>
</dbReference>
<proteinExistence type="predicted"/>
<keyword evidence="4" id="KW-0255">Endonuclease</keyword>
<dbReference type="InterPro" id="IPR021109">
    <property type="entry name" value="Peptidase_aspartic_dom_sf"/>
</dbReference>
<dbReference type="Gene3D" id="3.10.10.10">
    <property type="entry name" value="HIV Type 1 Reverse Transcriptase, subunit A, domain 1"/>
    <property type="match status" value="1"/>
</dbReference>
<comment type="caution">
    <text evidence="6">The sequence shown here is derived from an EMBL/GenBank/DDBJ whole genome shotgun (WGS) entry which is preliminary data.</text>
</comment>
<dbReference type="GO" id="GO:0016779">
    <property type="term" value="F:nucleotidyltransferase activity"/>
    <property type="evidence" value="ECO:0007669"/>
    <property type="project" value="UniProtKB-KW"/>
</dbReference>
<dbReference type="EMBL" id="QXFV01006567">
    <property type="protein sequence ID" value="KAE8961056.1"/>
    <property type="molecule type" value="Genomic_DNA"/>
</dbReference>
<protein>
    <recommendedName>
        <fullName evidence="8">Peptidase A2 domain-containing protein</fullName>
    </recommendedName>
</protein>
<gene>
    <name evidence="6" type="ORF">PR001_g30166</name>
</gene>
<dbReference type="InterPro" id="IPR001969">
    <property type="entry name" value="Aspartic_peptidase_AS"/>
</dbReference>
<evidence type="ECO:0000256" key="3">
    <source>
        <dbReference type="ARBA" id="ARBA00022722"/>
    </source>
</evidence>
<accession>A0A6A3GVE6</accession>
<dbReference type="InterPro" id="IPR043502">
    <property type="entry name" value="DNA/RNA_pol_sf"/>
</dbReference>
<dbReference type="Pfam" id="PF13650">
    <property type="entry name" value="Asp_protease_2"/>
    <property type="match status" value="1"/>
</dbReference>
<dbReference type="Proteomes" id="UP000429607">
    <property type="component" value="Unassembled WGS sequence"/>
</dbReference>
<dbReference type="AlphaFoldDB" id="A0A6A3GVE6"/>
<evidence type="ECO:0000256" key="4">
    <source>
        <dbReference type="ARBA" id="ARBA00022759"/>
    </source>
</evidence>
<dbReference type="GO" id="GO:0004519">
    <property type="term" value="F:endonuclease activity"/>
    <property type="evidence" value="ECO:0007669"/>
    <property type="project" value="UniProtKB-KW"/>
</dbReference>
<dbReference type="SUPFAM" id="SSF50630">
    <property type="entry name" value="Acid proteases"/>
    <property type="match status" value="1"/>
</dbReference>
<organism evidence="6 7">
    <name type="scientific">Phytophthora rubi</name>
    <dbReference type="NCBI Taxonomy" id="129364"/>
    <lineage>
        <taxon>Eukaryota</taxon>
        <taxon>Sar</taxon>
        <taxon>Stramenopiles</taxon>
        <taxon>Oomycota</taxon>
        <taxon>Peronosporomycetes</taxon>
        <taxon>Peronosporales</taxon>
        <taxon>Peronosporaceae</taxon>
        <taxon>Phytophthora</taxon>
    </lineage>
</organism>
<evidence type="ECO:0000313" key="7">
    <source>
        <dbReference type="Proteomes" id="UP000429607"/>
    </source>
</evidence>
<feature type="compositionally biased region" description="Basic and acidic residues" evidence="5">
    <location>
        <begin position="306"/>
        <end position="325"/>
    </location>
</feature>
<dbReference type="GO" id="GO:0006508">
    <property type="term" value="P:proteolysis"/>
    <property type="evidence" value="ECO:0007669"/>
    <property type="project" value="InterPro"/>
</dbReference>
<keyword evidence="4" id="KW-0378">Hydrolase</keyword>
<evidence type="ECO:0000256" key="2">
    <source>
        <dbReference type="ARBA" id="ARBA00022695"/>
    </source>
</evidence>
<keyword evidence="3" id="KW-0540">Nuclease</keyword>
<evidence type="ECO:0000256" key="1">
    <source>
        <dbReference type="ARBA" id="ARBA00022679"/>
    </source>
</evidence>
<dbReference type="Gene3D" id="2.40.70.10">
    <property type="entry name" value="Acid Proteases"/>
    <property type="match status" value="1"/>
</dbReference>
<dbReference type="CDD" id="cd00303">
    <property type="entry name" value="retropepsin_like"/>
    <property type="match status" value="1"/>
</dbReference>
<evidence type="ECO:0008006" key="8">
    <source>
        <dbReference type="Google" id="ProtNLM"/>
    </source>
</evidence>
<feature type="compositionally biased region" description="Acidic residues" evidence="5">
    <location>
        <begin position="354"/>
        <end position="368"/>
    </location>
</feature>
<dbReference type="GO" id="GO:0004190">
    <property type="term" value="F:aspartic-type endopeptidase activity"/>
    <property type="evidence" value="ECO:0007669"/>
    <property type="project" value="InterPro"/>
</dbReference>
<dbReference type="SUPFAM" id="SSF56672">
    <property type="entry name" value="DNA/RNA polymerases"/>
    <property type="match status" value="1"/>
</dbReference>
<feature type="non-terminal residue" evidence="6">
    <location>
        <position position="586"/>
    </location>
</feature>
<feature type="region of interest" description="Disordered" evidence="5">
    <location>
        <begin position="282"/>
        <end position="377"/>
    </location>
</feature>
<evidence type="ECO:0000256" key="5">
    <source>
        <dbReference type="SAM" id="MobiDB-lite"/>
    </source>
</evidence>
<reference evidence="6 7" key="1">
    <citation type="submission" date="2018-09" db="EMBL/GenBank/DDBJ databases">
        <title>Genomic investigation of the strawberry pathogen Phytophthora fragariae indicates pathogenicity is determined by transcriptional variation in three key races.</title>
        <authorList>
            <person name="Adams T.M."/>
            <person name="Armitage A.D."/>
            <person name="Sobczyk M.K."/>
            <person name="Bates H.J."/>
            <person name="Dunwell J.M."/>
            <person name="Nellist C.F."/>
            <person name="Harrison R.J."/>
        </authorList>
    </citation>
    <scope>NUCLEOTIDE SEQUENCE [LARGE SCALE GENOMIC DNA]</scope>
    <source>
        <strain evidence="6 7">SCRP249</strain>
    </source>
</reference>
<evidence type="ECO:0000313" key="6">
    <source>
        <dbReference type="EMBL" id="KAE8961056.1"/>
    </source>
</evidence>
<sequence length="586" mass="64755">MAMVHGAIFNHRTQILLDTGATTSIISLDLARRLKLKLSRGHRLRIVGFGDVPTYATAQAKIKLTLGIRVVFVMNVWVGNIGAGLDCLLGMDFMVAAGVRICAREGVVRLPDEESLLLVGGPEIDHVGLEVDVSLTESVWLQPGRSVTLPVKYYQAKQDKVQEWARRGDQWVTQFIYGPGRKPRAVKVVNVSNRVASLTQNTVVACLVEKGYLPQGEHFARPKSQKYNEWAALAYEAEPSAGYRKLEELIARQAELRGPHGVEKPTYTWPKKLLLTKRTPGKEGAELGKAEPQASAYLVGTLPRDNSMEETSRTSRSESTCDEHPTSPADSCATSELPGAPSLVEPRTGVSELRDEDEVNTTSDESESEIGSRRMVGGGVATQDAQKELANIFKAEPVDFVAEPVSRLKESLARCMRLEIDFSDEEEATVYLHEGTELLNDLRNQLAALPELKDLSPKADLATADIGESGVTTIEVEAQVRAILEKHHASFLGDGNAFPAPARGVVCDLDVGDAKPVAQRYRPIRPQHLRKVYELLEKLVQTKLIEYSDSDWDSPIVIVMKKNGVDIRLCIDYRFVNQLIKLMHYP</sequence>
<dbReference type="PROSITE" id="PS00141">
    <property type="entry name" value="ASP_PROTEASE"/>
    <property type="match status" value="1"/>
</dbReference>
<name>A0A6A3GVE6_9STRA</name>
<keyword evidence="1" id="KW-0808">Transferase</keyword>
<keyword evidence="2" id="KW-0548">Nucleotidyltransferase</keyword>
<dbReference type="PANTHER" id="PTHR37984">
    <property type="entry name" value="PROTEIN CBG26694"/>
    <property type="match status" value="1"/>
</dbReference>
<dbReference type="InterPro" id="IPR050951">
    <property type="entry name" value="Retrovirus_Pol_polyprotein"/>
</dbReference>